<accession>A0A1Y1SCF5</accession>
<dbReference type="GO" id="GO:0045892">
    <property type="term" value="P:negative regulation of DNA-templated transcription"/>
    <property type="evidence" value="ECO:0007669"/>
    <property type="project" value="UniProtKB-UniRule"/>
</dbReference>
<dbReference type="Pfam" id="PF22811">
    <property type="entry name" value="Zn_ribbon_NrdR"/>
    <property type="match status" value="1"/>
</dbReference>
<comment type="cofactor">
    <cofactor evidence="8">
        <name>Zn(2+)</name>
        <dbReference type="ChEBI" id="CHEBI:29105"/>
    </cofactor>
    <text evidence="8">Binds 1 zinc ion.</text>
</comment>
<dbReference type="PANTHER" id="PTHR30455:SF2">
    <property type="entry name" value="TRANSCRIPTIONAL REPRESSOR NRDR"/>
    <property type="match status" value="1"/>
</dbReference>
<dbReference type="PANTHER" id="PTHR30455">
    <property type="entry name" value="TRANSCRIPTIONAL REPRESSOR NRDR"/>
    <property type="match status" value="1"/>
</dbReference>
<evidence type="ECO:0000313" key="11">
    <source>
        <dbReference type="Proteomes" id="UP000192342"/>
    </source>
</evidence>
<dbReference type="HAMAP" id="MF_00440">
    <property type="entry name" value="NrdR"/>
    <property type="match status" value="1"/>
</dbReference>
<dbReference type="InterPro" id="IPR005144">
    <property type="entry name" value="ATP-cone_dom"/>
</dbReference>
<dbReference type="InterPro" id="IPR055173">
    <property type="entry name" value="NrdR-like_N"/>
</dbReference>
<evidence type="ECO:0000256" key="2">
    <source>
        <dbReference type="ARBA" id="ARBA00022741"/>
    </source>
</evidence>
<reference evidence="10 11" key="1">
    <citation type="submission" date="2013-04" db="EMBL/GenBank/DDBJ databases">
        <title>Oceanococcus atlanticus 22II-S10r2 Genome Sequencing.</title>
        <authorList>
            <person name="Lai Q."/>
            <person name="Li G."/>
            <person name="Shao Z."/>
        </authorList>
    </citation>
    <scope>NUCLEOTIDE SEQUENCE [LARGE SCALE GENOMIC DNA]</scope>
    <source>
        <strain evidence="10 11">22II-S10r2</strain>
    </source>
</reference>
<keyword evidence="4 8" id="KW-0067">ATP-binding</keyword>
<dbReference type="InterPro" id="IPR003796">
    <property type="entry name" value="RNR_NrdR-like"/>
</dbReference>
<gene>
    <name evidence="8" type="primary">nrdR</name>
    <name evidence="10" type="ORF">ATO7_13518</name>
</gene>
<keyword evidence="5 8" id="KW-0805">Transcription regulation</keyword>
<keyword evidence="8" id="KW-0479">Metal-binding</keyword>
<evidence type="ECO:0000256" key="8">
    <source>
        <dbReference type="HAMAP-Rule" id="MF_00440"/>
    </source>
</evidence>
<dbReference type="EMBL" id="AQQV01000003">
    <property type="protein sequence ID" value="ORE86319.1"/>
    <property type="molecule type" value="Genomic_DNA"/>
</dbReference>
<dbReference type="NCBIfam" id="TIGR00244">
    <property type="entry name" value="transcriptional regulator NrdR"/>
    <property type="match status" value="1"/>
</dbReference>
<keyword evidence="7 8" id="KW-0804">Transcription</keyword>
<dbReference type="PROSITE" id="PS51161">
    <property type="entry name" value="ATP_CONE"/>
    <property type="match status" value="1"/>
</dbReference>
<keyword evidence="2 8" id="KW-0547">Nucleotide-binding</keyword>
<evidence type="ECO:0000256" key="1">
    <source>
        <dbReference type="ARBA" id="ARBA00022491"/>
    </source>
</evidence>
<comment type="function">
    <text evidence="8">Negatively regulates transcription of bacterial ribonucleotide reductase nrd genes and operons by binding to NrdR-boxes.</text>
</comment>
<dbReference type="GO" id="GO:0008270">
    <property type="term" value="F:zinc ion binding"/>
    <property type="evidence" value="ECO:0007669"/>
    <property type="project" value="UniProtKB-UniRule"/>
</dbReference>
<protein>
    <recommendedName>
        <fullName evidence="8">Transcriptional repressor NrdR</fullName>
    </recommendedName>
</protein>
<dbReference type="GO" id="GO:0005524">
    <property type="term" value="F:ATP binding"/>
    <property type="evidence" value="ECO:0007669"/>
    <property type="project" value="UniProtKB-UniRule"/>
</dbReference>
<evidence type="ECO:0000259" key="9">
    <source>
        <dbReference type="PROSITE" id="PS51161"/>
    </source>
</evidence>
<keyword evidence="8" id="KW-0862">Zinc</keyword>
<evidence type="ECO:0000313" key="10">
    <source>
        <dbReference type="EMBL" id="ORE86319.1"/>
    </source>
</evidence>
<dbReference type="GO" id="GO:0003677">
    <property type="term" value="F:DNA binding"/>
    <property type="evidence" value="ECO:0007669"/>
    <property type="project" value="UniProtKB-KW"/>
</dbReference>
<dbReference type="Pfam" id="PF03477">
    <property type="entry name" value="ATP-cone"/>
    <property type="match status" value="1"/>
</dbReference>
<dbReference type="RefSeq" id="WP_083562580.1">
    <property type="nucleotide sequence ID" value="NZ_AQQV01000003.1"/>
</dbReference>
<sequence>MQCPFCNEPDTRVVDSRLAAEGYQVRRRRECGQCGERFTTFESAELVMPLIRKRGGVVQPFDEQKLRRGINHAVAKTRISADQVEAAVTHVMHKLRTTGEREVEASQVGDWVMQELQDLDHVAYVRFAAVYKNFKDVEEFRREIETLEGEPGPELRRRQLSLIDLESSKS</sequence>
<feature type="domain" description="ATP-cone" evidence="9">
    <location>
        <begin position="49"/>
        <end position="139"/>
    </location>
</feature>
<dbReference type="AlphaFoldDB" id="A0A1Y1SCF5"/>
<name>A0A1Y1SCF5_9GAMM</name>
<dbReference type="OrthoDB" id="9807461at2"/>
<evidence type="ECO:0000256" key="5">
    <source>
        <dbReference type="ARBA" id="ARBA00023015"/>
    </source>
</evidence>
<keyword evidence="3 8" id="KW-0863">Zinc-finger</keyword>
<comment type="similarity">
    <text evidence="8">Belongs to the NrdR family.</text>
</comment>
<evidence type="ECO:0000256" key="7">
    <source>
        <dbReference type="ARBA" id="ARBA00023163"/>
    </source>
</evidence>
<keyword evidence="6 8" id="KW-0238">DNA-binding</keyword>
<dbReference type="STRING" id="1317117.ATO7_13518"/>
<organism evidence="10 11">
    <name type="scientific">Oceanococcus atlanticus</name>
    <dbReference type="NCBI Taxonomy" id="1317117"/>
    <lineage>
        <taxon>Bacteria</taxon>
        <taxon>Pseudomonadati</taxon>
        <taxon>Pseudomonadota</taxon>
        <taxon>Gammaproteobacteria</taxon>
        <taxon>Chromatiales</taxon>
        <taxon>Oceanococcaceae</taxon>
        <taxon>Oceanococcus</taxon>
    </lineage>
</organism>
<feature type="zinc finger region" evidence="8">
    <location>
        <begin position="3"/>
        <end position="34"/>
    </location>
</feature>
<dbReference type="Proteomes" id="UP000192342">
    <property type="component" value="Unassembled WGS sequence"/>
</dbReference>
<proteinExistence type="inferred from homology"/>
<keyword evidence="1 8" id="KW-0678">Repressor</keyword>
<comment type="caution">
    <text evidence="10">The sequence shown here is derived from an EMBL/GenBank/DDBJ whole genome shotgun (WGS) entry which is preliminary data.</text>
</comment>
<evidence type="ECO:0000256" key="3">
    <source>
        <dbReference type="ARBA" id="ARBA00022771"/>
    </source>
</evidence>
<keyword evidence="11" id="KW-1185">Reference proteome</keyword>
<evidence type="ECO:0000256" key="6">
    <source>
        <dbReference type="ARBA" id="ARBA00023125"/>
    </source>
</evidence>
<evidence type="ECO:0000256" key="4">
    <source>
        <dbReference type="ARBA" id="ARBA00022840"/>
    </source>
</evidence>